<dbReference type="PANTHER" id="PTHR33336:SF15">
    <property type="entry name" value="ABM DOMAIN-CONTAINING PROTEIN"/>
    <property type="match status" value="1"/>
</dbReference>
<reference evidence="2 3" key="1">
    <citation type="submission" date="2023-10" db="EMBL/GenBank/DDBJ databases">
        <title>Development of a sustainable strategy for remediation of hydrocarbon-contaminated territories based on the waste exchange concept.</title>
        <authorList>
            <person name="Krivoruchko A."/>
        </authorList>
    </citation>
    <scope>NUCLEOTIDE SEQUENCE [LARGE SCALE GENOMIC DNA]</scope>
    <source>
        <strain evidence="2 3">IEGM 1203</strain>
    </source>
</reference>
<evidence type="ECO:0000259" key="1">
    <source>
        <dbReference type="PROSITE" id="PS51725"/>
    </source>
</evidence>
<keyword evidence="2" id="KW-0560">Oxidoreductase</keyword>
<dbReference type="GO" id="GO:0004497">
    <property type="term" value="F:monooxygenase activity"/>
    <property type="evidence" value="ECO:0007669"/>
    <property type="project" value="UniProtKB-KW"/>
</dbReference>
<dbReference type="SUPFAM" id="SSF54909">
    <property type="entry name" value="Dimeric alpha+beta barrel"/>
    <property type="match status" value="1"/>
</dbReference>
<organism evidence="2 3">
    <name type="scientific">Rhodococcus globerulus</name>
    <dbReference type="NCBI Taxonomy" id="33008"/>
    <lineage>
        <taxon>Bacteria</taxon>
        <taxon>Bacillati</taxon>
        <taxon>Actinomycetota</taxon>
        <taxon>Actinomycetes</taxon>
        <taxon>Mycobacteriales</taxon>
        <taxon>Nocardiaceae</taxon>
        <taxon>Rhodococcus</taxon>
    </lineage>
</organism>
<dbReference type="Gene3D" id="3.30.70.100">
    <property type="match status" value="1"/>
</dbReference>
<evidence type="ECO:0000313" key="2">
    <source>
        <dbReference type="EMBL" id="MDV6271479.1"/>
    </source>
</evidence>
<feature type="domain" description="ABM" evidence="1">
    <location>
        <begin position="3"/>
        <end position="91"/>
    </location>
</feature>
<name>A0ABU4C5D1_RHOGO</name>
<dbReference type="EC" id="1.-.-.-" evidence="2"/>
<dbReference type="InterPro" id="IPR011008">
    <property type="entry name" value="Dimeric_a/b-barrel"/>
</dbReference>
<dbReference type="PROSITE" id="PS51725">
    <property type="entry name" value="ABM"/>
    <property type="match status" value="1"/>
</dbReference>
<proteinExistence type="predicted"/>
<dbReference type="InterPro" id="IPR007138">
    <property type="entry name" value="ABM_dom"/>
</dbReference>
<accession>A0ABU4C5D1</accession>
<dbReference type="InterPro" id="IPR050744">
    <property type="entry name" value="AI-2_Isomerase_LsrG"/>
</dbReference>
<dbReference type="RefSeq" id="WP_317545954.1">
    <property type="nucleotide sequence ID" value="NZ_JAWLKB010000049.1"/>
</dbReference>
<dbReference type="EMBL" id="JAWLKB010000049">
    <property type="protein sequence ID" value="MDV6271479.1"/>
    <property type="molecule type" value="Genomic_DNA"/>
</dbReference>
<dbReference type="PANTHER" id="PTHR33336">
    <property type="entry name" value="QUINOL MONOOXYGENASE YGIN-RELATED"/>
    <property type="match status" value="1"/>
</dbReference>
<evidence type="ECO:0000313" key="3">
    <source>
        <dbReference type="Proteomes" id="UP001185927"/>
    </source>
</evidence>
<keyword evidence="2" id="KW-0503">Monooxygenase</keyword>
<comment type="caution">
    <text evidence="2">The sequence shown here is derived from an EMBL/GenBank/DDBJ whole genome shotgun (WGS) entry which is preliminary data.</text>
</comment>
<sequence>MSYVVRATWTSTADSVDVIGEVLRELAPLSRQEPGNELYVVHQEPNQPLVFHLFEVYTDEEAYRAHGESDHFQRLAVEKAIPILKSREREFHLTLDF</sequence>
<protein>
    <submittedName>
        <fullName evidence="2">Quinol monooxygenase</fullName>
        <ecNumber evidence="2">1.-.-.-</ecNumber>
    </submittedName>
</protein>
<dbReference type="Proteomes" id="UP001185927">
    <property type="component" value="Unassembled WGS sequence"/>
</dbReference>
<gene>
    <name evidence="2" type="ORF">R3Q16_33265</name>
</gene>
<keyword evidence="3" id="KW-1185">Reference proteome</keyword>
<dbReference type="Pfam" id="PF03992">
    <property type="entry name" value="ABM"/>
    <property type="match status" value="1"/>
</dbReference>